<dbReference type="KEGG" id="bur:Bcep18194_C6795"/>
<organism evidence="1 2">
    <name type="scientific">Burkholderia lata (strain ATCC 17760 / DSM 23089 / LMG 22485 / NCIMB 9086 / R18194 / 383)</name>
    <dbReference type="NCBI Taxonomy" id="482957"/>
    <lineage>
        <taxon>Bacteria</taxon>
        <taxon>Pseudomonadati</taxon>
        <taxon>Pseudomonadota</taxon>
        <taxon>Betaproteobacteria</taxon>
        <taxon>Burkholderiales</taxon>
        <taxon>Burkholderiaceae</taxon>
        <taxon>Burkholderia</taxon>
        <taxon>Burkholderia cepacia complex</taxon>
    </lineage>
</organism>
<name>Q39NX4_BURL3</name>
<dbReference type="AlphaFoldDB" id="Q39NX4"/>
<reference evidence="1" key="1">
    <citation type="submission" date="2009-01" db="EMBL/GenBank/DDBJ databases">
        <title>Complete sequence of chromosome 3 of Burkholderia sp. 383.</title>
        <authorList>
            <consortium name="US DOE Joint Genome Institute"/>
            <person name="Copeland A."/>
            <person name="Lucas S."/>
            <person name="Lapidus A."/>
            <person name="Barry K."/>
            <person name="Detter J.C."/>
            <person name="Glavina T."/>
            <person name="Hammon N."/>
            <person name="Israni S."/>
            <person name="Pitluck S."/>
            <person name="Chain P."/>
            <person name="Malfatti S."/>
            <person name="Shin M."/>
            <person name="Vergez L."/>
            <person name="Schmutz J."/>
            <person name="Larimer F."/>
            <person name="Land M."/>
            <person name="Kyrpides N."/>
            <person name="Lykidis A."/>
            <person name="Richardson P."/>
        </authorList>
    </citation>
    <scope>NUCLEOTIDE SEQUENCE</scope>
    <source>
        <strain evidence="1">383</strain>
    </source>
</reference>
<dbReference type="HOGENOM" id="CLU_1773903_0_0_4"/>
<dbReference type="Proteomes" id="UP000002705">
    <property type="component" value="Chromosome 3"/>
</dbReference>
<keyword evidence="2" id="KW-1185">Reference proteome</keyword>
<evidence type="ECO:0000313" key="1">
    <source>
        <dbReference type="EMBL" id="ABB05842.1"/>
    </source>
</evidence>
<dbReference type="PATRIC" id="fig|482957.22.peg.7322"/>
<proteinExistence type="predicted"/>
<protein>
    <submittedName>
        <fullName evidence="1">Uncharacterized protein</fullName>
    </submittedName>
</protein>
<dbReference type="EMBL" id="CP000150">
    <property type="protein sequence ID" value="ABB05842.1"/>
    <property type="molecule type" value="Genomic_DNA"/>
</dbReference>
<evidence type="ECO:0000313" key="2">
    <source>
        <dbReference type="Proteomes" id="UP000002705"/>
    </source>
</evidence>
<gene>
    <name evidence="1" type="ordered locus">Bcep18194_C6795</name>
</gene>
<accession>Q39NX4</accession>
<sequence>MRADRVEHDPRRALPALRSAAFGLESARQFTGPCVDDSRARALRILPPARISLPLPCMDRASEHARTYHNLPQRNLPAEVHRRPLSAHPHLDHPASLLETLSGDFHHADQVSPPLSARQPTAVVQLASSPITVACRARRKSIAVRG</sequence>